<keyword evidence="3" id="KW-1185">Reference proteome</keyword>
<dbReference type="EMBL" id="CM026429">
    <property type="protein sequence ID" value="KAG0564377.1"/>
    <property type="molecule type" value="Genomic_DNA"/>
</dbReference>
<evidence type="ECO:0000313" key="2">
    <source>
        <dbReference type="EMBL" id="KAG0564377.1"/>
    </source>
</evidence>
<accession>A0A8T0H0P6</accession>
<comment type="caution">
    <text evidence="2">The sequence shown here is derived from an EMBL/GenBank/DDBJ whole genome shotgun (WGS) entry which is preliminary data.</text>
</comment>
<keyword evidence="1" id="KW-0812">Transmembrane</keyword>
<protein>
    <submittedName>
        <fullName evidence="2">Uncharacterized protein</fullName>
    </submittedName>
</protein>
<sequence length="113" mass="12753">MPNYEPLVNLVLFSIIVMACMCTAALIVMEKLYRFLINDIWPPDHQCEMSSLRWRDGEQEALEELGGLDETSNPSRSASRFMSVGFSDPAHHCKSIPCSYCGKDWPQLPSSNP</sequence>
<dbReference type="Proteomes" id="UP000822688">
    <property type="component" value="Chromosome 8"/>
</dbReference>
<gene>
    <name evidence="2" type="ORF">KC19_8G105900</name>
</gene>
<reference evidence="2" key="1">
    <citation type="submission" date="2020-06" db="EMBL/GenBank/DDBJ databases">
        <title>WGS assembly of Ceratodon purpureus strain R40.</title>
        <authorList>
            <person name="Carey S.B."/>
            <person name="Jenkins J."/>
            <person name="Shu S."/>
            <person name="Lovell J.T."/>
            <person name="Sreedasyam A."/>
            <person name="Maumus F."/>
            <person name="Tiley G.P."/>
            <person name="Fernandez-Pozo N."/>
            <person name="Barry K."/>
            <person name="Chen C."/>
            <person name="Wang M."/>
            <person name="Lipzen A."/>
            <person name="Daum C."/>
            <person name="Saski C.A."/>
            <person name="Payton A.C."/>
            <person name="Mcbreen J.C."/>
            <person name="Conrad R.E."/>
            <person name="Kollar L.M."/>
            <person name="Olsson S."/>
            <person name="Huttunen S."/>
            <person name="Landis J.B."/>
            <person name="Wickett N.J."/>
            <person name="Johnson M.G."/>
            <person name="Rensing S.A."/>
            <person name="Grimwood J."/>
            <person name="Schmutz J."/>
            <person name="Mcdaniel S.F."/>
        </authorList>
    </citation>
    <scope>NUCLEOTIDE SEQUENCE</scope>
    <source>
        <strain evidence="2">R40</strain>
    </source>
</reference>
<keyword evidence="1" id="KW-0472">Membrane</keyword>
<organism evidence="2 3">
    <name type="scientific">Ceratodon purpureus</name>
    <name type="common">Fire moss</name>
    <name type="synonym">Dicranum purpureum</name>
    <dbReference type="NCBI Taxonomy" id="3225"/>
    <lineage>
        <taxon>Eukaryota</taxon>
        <taxon>Viridiplantae</taxon>
        <taxon>Streptophyta</taxon>
        <taxon>Embryophyta</taxon>
        <taxon>Bryophyta</taxon>
        <taxon>Bryophytina</taxon>
        <taxon>Bryopsida</taxon>
        <taxon>Dicranidae</taxon>
        <taxon>Pseudoditrichales</taxon>
        <taxon>Ditrichaceae</taxon>
        <taxon>Ceratodon</taxon>
    </lineage>
</organism>
<feature type="transmembrane region" description="Helical" evidence="1">
    <location>
        <begin position="6"/>
        <end position="28"/>
    </location>
</feature>
<evidence type="ECO:0000256" key="1">
    <source>
        <dbReference type="SAM" id="Phobius"/>
    </source>
</evidence>
<keyword evidence="1" id="KW-1133">Transmembrane helix</keyword>
<dbReference type="AlphaFoldDB" id="A0A8T0H0P6"/>
<name>A0A8T0H0P6_CERPU</name>
<proteinExistence type="predicted"/>
<evidence type="ECO:0000313" key="3">
    <source>
        <dbReference type="Proteomes" id="UP000822688"/>
    </source>
</evidence>